<proteinExistence type="predicted"/>
<reference evidence="3" key="1">
    <citation type="submission" date="2016-10" db="EMBL/GenBank/DDBJ databases">
        <authorList>
            <person name="Varghese N."/>
            <person name="Submissions S."/>
        </authorList>
    </citation>
    <scope>NUCLEOTIDE SEQUENCE [LARGE SCALE GENOMIC DNA]</scope>
    <source>
        <strain evidence="3">CGMCC 4.3568</strain>
    </source>
</reference>
<name>A0A1I1BMM3_9PSEU</name>
<dbReference type="AlphaFoldDB" id="A0A1I1BMM3"/>
<dbReference type="InterPro" id="IPR053832">
    <property type="entry name" value="DUF6924"/>
</dbReference>
<dbReference type="Proteomes" id="UP000243799">
    <property type="component" value="Unassembled WGS sequence"/>
</dbReference>
<dbReference type="OrthoDB" id="7854965at2"/>
<feature type="domain" description="DUF6924" evidence="1">
    <location>
        <begin position="12"/>
        <end position="132"/>
    </location>
</feature>
<organism evidence="2 3">
    <name type="scientific">Amycolatopsis marina</name>
    <dbReference type="NCBI Taxonomy" id="490629"/>
    <lineage>
        <taxon>Bacteria</taxon>
        <taxon>Bacillati</taxon>
        <taxon>Actinomycetota</taxon>
        <taxon>Actinomycetes</taxon>
        <taxon>Pseudonocardiales</taxon>
        <taxon>Pseudonocardiaceae</taxon>
        <taxon>Amycolatopsis</taxon>
    </lineage>
</organism>
<protein>
    <recommendedName>
        <fullName evidence="1">DUF6924 domain-containing protein</fullName>
    </recommendedName>
</protein>
<dbReference type="EMBL" id="FOKG01000014">
    <property type="protein sequence ID" value="SFB49710.1"/>
    <property type="molecule type" value="Genomic_DNA"/>
</dbReference>
<keyword evidence="3" id="KW-1185">Reference proteome</keyword>
<gene>
    <name evidence="2" type="ORF">SAMN05216266_11488</name>
</gene>
<evidence type="ECO:0000313" key="3">
    <source>
        <dbReference type="Proteomes" id="UP000243799"/>
    </source>
</evidence>
<evidence type="ECO:0000313" key="2">
    <source>
        <dbReference type="EMBL" id="SFB49710.1"/>
    </source>
</evidence>
<dbReference type="STRING" id="490629.SAMN05216266_11488"/>
<dbReference type="Pfam" id="PF21962">
    <property type="entry name" value="DUF6924"/>
    <property type="match status" value="1"/>
</dbReference>
<dbReference type="RefSeq" id="WP_091675223.1">
    <property type="nucleotide sequence ID" value="NZ_FOKG01000014.1"/>
</dbReference>
<accession>A0A1I1BMM3</accession>
<sequence length="154" mass="16731">MTAARLTVTDYSPLLRTDFTDDTAWQALLDEIDDSWVAVMADPAHQGLSVPELVALVPDGSQYPVLVVADDRTFSAAERSLLLIDVRGEPGRTFRAVVPDAFQSVIGNLAIDNMSFDEYLDSDSVDDSSVYRLSDRHRQALAALQGNSQASASP</sequence>
<evidence type="ECO:0000259" key="1">
    <source>
        <dbReference type="Pfam" id="PF21962"/>
    </source>
</evidence>